<dbReference type="GO" id="GO:0016747">
    <property type="term" value="F:acyltransferase activity, transferring groups other than amino-acyl groups"/>
    <property type="evidence" value="ECO:0007669"/>
    <property type="project" value="InterPro"/>
</dbReference>
<dbReference type="SUPFAM" id="SSF55729">
    <property type="entry name" value="Acyl-CoA N-acyltransferases (Nat)"/>
    <property type="match status" value="1"/>
</dbReference>
<proteinExistence type="predicted"/>
<dbReference type="RefSeq" id="WP_115964106.1">
    <property type="nucleotide sequence ID" value="NZ_CBCRVL010000024.1"/>
</dbReference>
<organism evidence="2 3">
    <name type="scientific">Chryseobacterium flavum</name>
    <dbReference type="NCBI Taxonomy" id="415851"/>
    <lineage>
        <taxon>Bacteria</taxon>
        <taxon>Pseudomonadati</taxon>
        <taxon>Bacteroidota</taxon>
        <taxon>Flavobacteriia</taxon>
        <taxon>Flavobacteriales</taxon>
        <taxon>Weeksellaceae</taxon>
        <taxon>Chryseobacterium group</taxon>
        <taxon>Chryseobacterium</taxon>
    </lineage>
</organism>
<accession>A0A3D9CG26</accession>
<protein>
    <recommendedName>
        <fullName evidence="1">N-acetyltransferase domain-containing protein</fullName>
    </recommendedName>
</protein>
<dbReference type="PROSITE" id="PS51186">
    <property type="entry name" value="GNAT"/>
    <property type="match status" value="1"/>
</dbReference>
<dbReference type="Proteomes" id="UP000256769">
    <property type="component" value="Unassembled WGS sequence"/>
</dbReference>
<sequence>MKYQIKETQDLKEKEIEHILQLWDISAWNAMKSAYFITFFKYSEFHFLLDADENILAVLRVNFDFTLKIADNEYSFAEVVGLVSAHKKKGYGAALVRHFKENATQRNLEAIGFCHSDLRPFYEKCDIEILHDKAKMIKESIGSEWVNSEDDDILIFHTTQERKELLNQLSPQNNAYLMTKE</sequence>
<dbReference type="InterPro" id="IPR016181">
    <property type="entry name" value="Acyl_CoA_acyltransferase"/>
</dbReference>
<evidence type="ECO:0000259" key="1">
    <source>
        <dbReference type="PROSITE" id="PS51186"/>
    </source>
</evidence>
<name>A0A3D9CG26_9FLAO</name>
<dbReference type="Pfam" id="PF00583">
    <property type="entry name" value="Acetyltransf_1"/>
    <property type="match status" value="1"/>
</dbReference>
<comment type="caution">
    <text evidence="2">The sequence shown here is derived from an EMBL/GenBank/DDBJ whole genome shotgun (WGS) entry which is preliminary data.</text>
</comment>
<feature type="domain" description="N-acetyltransferase" evidence="1">
    <location>
        <begin position="6"/>
        <end position="181"/>
    </location>
</feature>
<dbReference type="AlphaFoldDB" id="A0A3D9CG26"/>
<dbReference type="EMBL" id="QNUE01000026">
    <property type="protein sequence ID" value="REC64696.1"/>
    <property type="molecule type" value="Genomic_DNA"/>
</dbReference>
<dbReference type="OrthoDB" id="768656at2"/>
<dbReference type="InterPro" id="IPR000182">
    <property type="entry name" value="GNAT_dom"/>
</dbReference>
<evidence type="ECO:0000313" key="2">
    <source>
        <dbReference type="EMBL" id="REC64696.1"/>
    </source>
</evidence>
<gene>
    <name evidence="2" type="ORF">DRF59_19555</name>
</gene>
<reference evidence="2 3" key="1">
    <citation type="journal article" date="2007" name="Int. J. Syst. Evol. Microbiol.">
        <title>Chryseobacterium flavum sp. nov., isolated from polluted soil.</title>
        <authorList>
            <person name="Zhou Y."/>
            <person name="Dong J."/>
            <person name="Wang X."/>
            <person name="Huang X."/>
            <person name="Zhang K.Y."/>
            <person name="Zhang Y.Q."/>
            <person name="Guo Y.F."/>
            <person name="Lai R."/>
            <person name="Li W.J."/>
        </authorList>
    </citation>
    <scope>NUCLEOTIDE SEQUENCE [LARGE SCALE GENOMIC DNA]</scope>
    <source>
        <strain evidence="2 3">KCTC 12877</strain>
    </source>
</reference>
<dbReference type="Gene3D" id="3.40.630.30">
    <property type="match status" value="1"/>
</dbReference>
<evidence type="ECO:0000313" key="3">
    <source>
        <dbReference type="Proteomes" id="UP000256769"/>
    </source>
</evidence>
<keyword evidence="3" id="KW-1185">Reference proteome</keyword>